<keyword evidence="9" id="KW-0963">Cytoplasm</keyword>
<evidence type="ECO:0000256" key="4">
    <source>
        <dbReference type="ARBA" id="ARBA00004632"/>
    </source>
</evidence>
<evidence type="ECO:0000256" key="13">
    <source>
        <dbReference type="ARBA" id="ARBA00022792"/>
    </source>
</evidence>
<feature type="region of interest" description="Disordered" evidence="38">
    <location>
        <begin position="1099"/>
        <end position="1142"/>
    </location>
</feature>
<dbReference type="GO" id="GO:0032587">
    <property type="term" value="C:ruffle membrane"/>
    <property type="evidence" value="ECO:0007669"/>
    <property type="project" value="UniProtKB-SubCell"/>
</dbReference>
<dbReference type="PROSITE" id="PS00018">
    <property type="entry name" value="EF_HAND_1"/>
    <property type="match status" value="1"/>
</dbReference>
<dbReference type="SUPFAM" id="SSF47473">
    <property type="entry name" value="EF-hand"/>
    <property type="match status" value="3"/>
</dbReference>
<evidence type="ECO:0000256" key="29">
    <source>
        <dbReference type="ARBA" id="ARBA00038848"/>
    </source>
</evidence>
<dbReference type="PANTHER" id="PTHR12418:SF19">
    <property type="entry name" value="ACYL-COENZYME A THIOESTERASE THEM4"/>
    <property type="match status" value="1"/>
</dbReference>
<evidence type="ECO:0000256" key="9">
    <source>
        <dbReference type="ARBA" id="ARBA00022490"/>
    </source>
</evidence>
<evidence type="ECO:0000256" key="23">
    <source>
        <dbReference type="ARBA" id="ARBA00032653"/>
    </source>
</evidence>
<dbReference type="AlphaFoldDB" id="A0A6B0S3U4"/>
<feature type="compositionally biased region" description="Basic and acidic residues" evidence="38">
    <location>
        <begin position="178"/>
        <end position="189"/>
    </location>
</feature>
<dbReference type="GO" id="GO:0005509">
    <property type="term" value="F:calcium ion binding"/>
    <property type="evidence" value="ECO:0007669"/>
    <property type="project" value="InterPro"/>
</dbReference>
<feature type="compositionally biased region" description="Polar residues" evidence="38">
    <location>
        <begin position="254"/>
        <end position="266"/>
    </location>
</feature>
<comment type="similarity">
    <text evidence="6">Belongs to the S-100 family.</text>
</comment>
<dbReference type="GO" id="GO:0046914">
    <property type="term" value="F:transition metal ion binding"/>
    <property type="evidence" value="ECO:0007669"/>
    <property type="project" value="InterPro"/>
</dbReference>
<dbReference type="Pfam" id="PF03061">
    <property type="entry name" value="4HBT"/>
    <property type="match status" value="1"/>
</dbReference>
<evidence type="ECO:0000256" key="28">
    <source>
        <dbReference type="ARBA" id="ARBA00038456"/>
    </source>
</evidence>
<comment type="catalytic activity">
    <reaction evidence="34">
        <text>hexadecanoyl-CoA + H2O = hexadecanoate + CoA + H(+)</text>
        <dbReference type="Rhea" id="RHEA:16645"/>
        <dbReference type="ChEBI" id="CHEBI:7896"/>
        <dbReference type="ChEBI" id="CHEBI:15377"/>
        <dbReference type="ChEBI" id="CHEBI:15378"/>
        <dbReference type="ChEBI" id="CHEBI:57287"/>
        <dbReference type="ChEBI" id="CHEBI:57379"/>
        <dbReference type="EC" id="3.1.2.2"/>
    </reaction>
    <physiologicalReaction direction="left-to-right" evidence="34">
        <dbReference type="Rhea" id="RHEA:16646"/>
    </physiologicalReaction>
</comment>
<accession>A0A6B0S3U4</accession>
<comment type="catalytic activity">
    <reaction evidence="27">
        <text>(9Z)-octadecenoyl-CoA + H2O = (9Z)-octadecenoate + CoA + H(+)</text>
        <dbReference type="Rhea" id="RHEA:40139"/>
        <dbReference type="ChEBI" id="CHEBI:15377"/>
        <dbReference type="ChEBI" id="CHEBI:15378"/>
        <dbReference type="ChEBI" id="CHEBI:30823"/>
        <dbReference type="ChEBI" id="CHEBI:57287"/>
        <dbReference type="ChEBI" id="CHEBI:57387"/>
    </reaction>
    <physiologicalReaction direction="left-to-right" evidence="27">
        <dbReference type="Rhea" id="RHEA:40140"/>
    </physiologicalReaction>
</comment>
<dbReference type="SMART" id="SM01394">
    <property type="entry name" value="S_100"/>
    <property type="match status" value="3"/>
</dbReference>
<evidence type="ECO:0000256" key="27">
    <source>
        <dbReference type="ARBA" id="ARBA00037002"/>
    </source>
</evidence>
<evidence type="ECO:0000256" key="15">
    <source>
        <dbReference type="ARBA" id="ARBA00022832"/>
    </source>
</evidence>
<dbReference type="InterPro" id="IPR052365">
    <property type="entry name" value="THEM4/THEM5_acyl-CoA_thioest"/>
</dbReference>
<evidence type="ECO:0000256" key="6">
    <source>
        <dbReference type="ARBA" id="ARBA00007323"/>
    </source>
</evidence>
<evidence type="ECO:0000256" key="38">
    <source>
        <dbReference type="SAM" id="MobiDB-lite"/>
    </source>
</evidence>
<evidence type="ECO:0000256" key="36">
    <source>
        <dbReference type="ARBA" id="ARBA00048074"/>
    </source>
</evidence>
<feature type="transmembrane region" description="Helical" evidence="39">
    <location>
        <begin position="867"/>
        <end position="888"/>
    </location>
</feature>
<protein>
    <recommendedName>
        <fullName evidence="30">Acyl-coenzyme A thioesterase THEM4</fullName>
        <ecNumber evidence="29">3.1.2.2</ecNumber>
    </recommendedName>
    <alternativeName>
        <fullName evidence="24">Calpactin I light chain</fullName>
    </alternativeName>
    <alternativeName>
        <fullName evidence="25">Calpactin-1 light chain</fullName>
    </alternativeName>
    <alternativeName>
        <fullName evidence="7">Protein S100-A10</fullName>
    </alternativeName>
    <alternativeName>
        <fullName evidence="23">S100 calcium-binding protein A10</fullName>
    </alternativeName>
    <alternativeName>
        <fullName evidence="31">Thioesterase superfamily member 4</fullName>
    </alternativeName>
</protein>
<dbReference type="GO" id="GO:0016787">
    <property type="term" value="F:hydrolase activity"/>
    <property type="evidence" value="ECO:0007669"/>
    <property type="project" value="UniProtKB-KW"/>
</dbReference>
<name>A0A6B0S3U4_9CETA</name>
<evidence type="ECO:0000256" key="5">
    <source>
        <dbReference type="ARBA" id="ARBA00004637"/>
    </source>
</evidence>
<dbReference type="CDD" id="cd05024">
    <property type="entry name" value="S-100A10"/>
    <property type="match status" value="1"/>
</dbReference>
<evidence type="ECO:0000256" key="10">
    <source>
        <dbReference type="ARBA" id="ARBA00022703"/>
    </source>
</evidence>
<gene>
    <name evidence="41" type="ORF">E5288_WYG002767</name>
</gene>
<dbReference type="Gene3D" id="1.10.238.10">
    <property type="entry name" value="EF-hand"/>
    <property type="match status" value="3"/>
</dbReference>
<evidence type="ECO:0000256" key="24">
    <source>
        <dbReference type="ARBA" id="ARBA00033060"/>
    </source>
</evidence>
<dbReference type="GO" id="GO:0005758">
    <property type="term" value="C:mitochondrial intermembrane space"/>
    <property type="evidence" value="ECO:0007669"/>
    <property type="project" value="UniProtKB-SubCell"/>
</dbReference>
<dbReference type="GO" id="GO:0005743">
    <property type="term" value="C:mitochondrial inner membrane"/>
    <property type="evidence" value="ECO:0007669"/>
    <property type="project" value="UniProtKB-SubCell"/>
</dbReference>
<keyword evidence="21 39" id="KW-0472">Membrane</keyword>
<feature type="compositionally biased region" description="Basic and acidic residues" evidence="38">
    <location>
        <begin position="378"/>
        <end position="431"/>
    </location>
</feature>
<evidence type="ECO:0000256" key="12">
    <source>
        <dbReference type="ARBA" id="ARBA00022737"/>
    </source>
</evidence>
<evidence type="ECO:0000256" key="22">
    <source>
        <dbReference type="ARBA" id="ARBA00023273"/>
    </source>
</evidence>
<keyword evidence="8" id="KW-1003">Cell membrane</keyword>
<evidence type="ECO:0000256" key="35">
    <source>
        <dbReference type="ARBA" id="ARBA00047969"/>
    </source>
</evidence>
<keyword evidence="12" id="KW-0677">Repeat</keyword>
<evidence type="ECO:0000256" key="32">
    <source>
        <dbReference type="ARBA" id="ARBA00047106"/>
    </source>
</evidence>
<dbReference type="CDD" id="cd00213">
    <property type="entry name" value="S-100"/>
    <property type="match status" value="1"/>
</dbReference>
<feature type="compositionally biased region" description="Basic and acidic residues" evidence="38">
    <location>
        <begin position="1109"/>
        <end position="1122"/>
    </location>
</feature>
<dbReference type="SMART" id="SM00054">
    <property type="entry name" value="EFh"/>
    <property type="match status" value="2"/>
</dbReference>
<feature type="compositionally biased region" description="Basic and acidic residues" evidence="38">
    <location>
        <begin position="226"/>
        <end position="235"/>
    </location>
</feature>
<evidence type="ECO:0000256" key="34">
    <source>
        <dbReference type="ARBA" id="ARBA00047734"/>
    </source>
</evidence>
<evidence type="ECO:0000313" key="42">
    <source>
        <dbReference type="Proteomes" id="UP000322234"/>
    </source>
</evidence>
<dbReference type="PROSITE" id="PS50222">
    <property type="entry name" value="EF_HAND_2"/>
    <property type="match status" value="1"/>
</dbReference>
<evidence type="ECO:0000256" key="20">
    <source>
        <dbReference type="ARBA" id="ARBA00023128"/>
    </source>
</evidence>
<evidence type="ECO:0000313" key="41">
    <source>
        <dbReference type="EMBL" id="MXQ96562.1"/>
    </source>
</evidence>
<dbReference type="InterPro" id="IPR018247">
    <property type="entry name" value="EF_Hand_1_Ca_BS"/>
</dbReference>
<dbReference type="Gene3D" id="3.10.129.10">
    <property type="entry name" value="Hotdog Thioesterase"/>
    <property type="match status" value="1"/>
</dbReference>
<feature type="compositionally biased region" description="Polar residues" evidence="38">
    <location>
        <begin position="164"/>
        <end position="176"/>
    </location>
</feature>
<comment type="caution">
    <text evidence="41">The sequence shown here is derived from an EMBL/GenBank/DDBJ whole genome shotgun (WGS) entry which is preliminary data.</text>
</comment>
<dbReference type="Pfam" id="PF01023">
    <property type="entry name" value="S_100"/>
    <property type="match status" value="3"/>
</dbReference>
<comment type="subcellular location">
    <subcellularLocation>
        <location evidence="4">Cell projection</location>
        <location evidence="4">Ruffle membrane</location>
    </subcellularLocation>
    <subcellularLocation>
        <location evidence="2">Cytoplasm</location>
    </subcellularLocation>
    <subcellularLocation>
        <location evidence="5">Mitochondrion inner membrane</location>
        <topology evidence="5">Peripheral membrane protein</topology>
    </subcellularLocation>
    <subcellularLocation>
        <location evidence="3">Mitochondrion intermembrane space</location>
    </subcellularLocation>
</comment>
<evidence type="ECO:0000256" key="16">
    <source>
        <dbReference type="ARBA" id="ARBA00022837"/>
    </source>
</evidence>
<evidence type="ECO:0000256" key="30">
    <source>
        <dbReference type="ARBA" id="ARBA00040123"/>
    </source>
</evidence>
<keyword evidence="11" id="KW-0479">Metal-binding</keyword>
<evidence type="ECO:0000256" key="21">
    <source>
        <dbReference type="ARBA" id="ARBA00023136"/>
    </source>
</evidence>
<feature type="compositionally biased region" description="Basic and acidic residues" evidence="38">
    <location>
        <begin position="105"/>
        <end position="141"/>
    </location>
</feature>
<comment type="similarity">
    <text evidence="28">Belongs to the THEM4/THEM5 thioesterase family.</text>
</comment>
<comment type="catalytic activity">
    <reaction evidence="26">
        <text>(5Z,8Z,11Z,14Z)-eicosatetraenoyl-CoA + H2O = (5Z,8Z,11Z,14Z)-eicosatetraenoate + CoA + H(+)</text>
        <dbReference type="Rhea" id="RHEA:40151"/>
        <dbReference type="ChEBI" id="CHEBI:15377"/>
        <dbReference type="ChEBI" id="CHEBI:15378"/>
        <dbReference type="ChEBI" id="CHEBI:32395"/>
        <dbReference type="ChEBI" id="CHEBI:57287"/>
        <dbReference type="ChEBI" id="CHEBI:57368"/>
    </reaction>
    <physiologicalReaction direction="left-to-right" evidence="26">
        <dbReference type="Rhea" id="RHEA:40152"/>
    </physiologicalReaction>
</comment>
<dbReference type="GO" id="GO:0006915">
    <property type="term" value="P:apoptotic process"/>
    <property type="evidence" value="ECO:0007669"/>
    <property type="project" value="UniProtKB-KW"/>
</dbReference>
<keyword evidence="15" id="KW-0276">Fatty acid metabolism</keyword>
<evidence type="ECO:0000256" key="1">
    <source>
        <dbReference type="ARBA" id="ARBA00003539"/>
    </source>
</evidence>
<feature type="compositionally biased region" description="Basic and acidic residues" evidence="38">
    <location>
        <begin position="306"/>
        <end position="327"/>
    </location>
</feature>
<keyword evidence="17" id="KW-0809">Transit peptide</keyword>
<dbReference type="PANTHER" id="PTHR12418">
    <property type="entry name" value="ACYL-COENZYME A THIOESTERASE THEM4"/>
    <property type="match status" value="1"/>
</dbReference>
<evidence type="ECO:0000256" key="14">
    <source>
        <dbReference type="ARBA" id="ARBA00022801"/>
    </source>
</evidence>
<dbReference type="SUPFAM" id="SSF54637">
    <property type="entry name" value="Thioesterase/thiol ester dehydrase-isomerase"/>
    <property type="match status" value="1"/>
</dbReference>
<keyword evidence="20" id="KW-0496">Mitochondrion</keyword>
<feature type="region of interest" description="Disordered" evidence="38">
    <location>
        <begin position="105"/>
        <end position="710"/>
    </location>
</feature>
<dbReference type="PROSITE" id="PS00303">
    <property type="entry name" value="S100_CABP"/>
    <property type="match status" value="1"/>
</dbReference>
<dbReference type="InterPro" id="IPR011992">
    <property type="entry name" value="EF-hand-dom_pair"/>
</dbReference>
<dbReference type="InterPro" id="IPR013787">
    <property type="entry name" value="S100_Ca-bd_sub"/>
</dbReference>
<evidence type="ECO:0000256" key="19">
    <source>
        <dbReference type="ARBA" id="ARBA00023098"/>
    </source>
</evidence>
<comment type="catalytic activity">
    <reaction evidence="36">
        <text>dodecanoyl-CoA + H2O = dodecanoate + CoA + H(+)</text>
        <dbReference type="Rhea" id="RHEA:30135"/>
        <dbReference type="ChEBI" id="CHEBI:15377"/>
        <dbReference type="ChEBI" id="CHEBI:15378"/>
        <dbReference type="ChEBI" id="CHEBI:18262"/>
        <dbReference type="ChEBI" id="CHEBI:57287"/>
        <dbReference type="ChEBI" id="CHEBI:57375"/>
    </reaction>
    <physiologicalReaction direction="left-to-right" evidence="36">
        <dbReference type="Rhea" id="RHEA:30136"/>
    </physiologicalReaction>
</comment>
<comment type="catalytic activity">
    <reaction evidence="33">
        <text>octanoyl-CoA + H2O = octanoate + CoA + H(+)</text>
        <dbReference type="Rhea" id="RHEA:30143"/>
        <dbReference type="ChEBI" id="CHEBI:15377"/>
        <dbReference type="ChEBI" id="CHEBI:15378"/>
        <dbReference type="ChEBI" id="CHEBI:25646"/>
        <dbReference type="ChEBI" id="CHEBI:57287"/>
        <dbReference type="ChEBI" id="CHEBI:57386"/>
    </reaction>
    <physiologicalReaction direction="left-to-right" evidence="33">
        <dbReference type="Rhea" id="RHEA:30144"/>
    </physiologicalReaction>
</comment>
<dbReference type="InterPro" id="IPR029069">
    <property type="entry name" value="HotDog_dom_sf"/>
</dbReference>
<keyword evidence="39" id="KW-0812">Transmembrane</keyword>
<keyword evidence="19" id="KW-0443">Lipid metabolism</keyword>
<evidence type="ECO:0000256" key="33">
    <source>
        <dbReference type="ARBA" id="ARBA00047588"/>
    </source>
</evidence>
<dbReference type="InterPro" id="IPR034325">
    <property type="entry name" value="S-100_dom"/>
</dbReference>
<keyword evidence="42" id="KW-1185">Reference proteome</keyword>
<dbReference type="EMBL" id="VBQZ03000165">
    <property type="protein sequence ID" value="MXQ96562.1"/>
    <property type="molecule type" value="Genomic_DNA"/>
</dbReference>
<feature type="compositionally biased region" description="Basic and acidic residues" evidence="38">
    <location>
        <begin position="438"/>
        <end position="700"/>
    </location>
</feature>
<evidence type="ECO:0000259" key="40">
    <source>
        <dbReference type="PROSITE" id="PS50222"/>
    </source>
</evidence>
<feature type="domain" description="EF-hand" evidence="40">
    <location>
        <begin position="50"/>
        <end position="85"/>
    </location>
</feature>
<dbReference type="InterPro" id="IPR028476">
    <property type="entry name" value="S100-A10"/>
</dbReference>
<evidence type="ECO:0000256" key="26">
    <source>
        <dbReference type="ARBA" id="ARBA00035852"/>
    </source>
</evidence>
<feature type="compositionally biased region" description="Basic and acidic residues" evidence="38">
    <location>
        <begin position="1132"/>
        <end position="1142"/>
    </location>
</feature>
<organism evidence="41 42">
    <name type="scientific">Bos mutus</name>
    <name type="common">wild yak</name>
    <dbReference type="NCBI Taxonomy" id="72004"/>
    <lineage>
        <taxon>Eukaryota</taxon>
        <taxon>Metazoa</taxon>
        <taxon>Chordata</taxon>
        <taxon>Craniata</taxon>
        <taxon>Vertebrata</taxon>
        <taxon>Euteleostomi</taxon>
        <taxon>Mammalia</taxon>
        <taxon>Eutheria</taxon>
        <taxon>Laurasiatheria</taxon>
        <taxon>Artiodactyla</taxon>
        <taxon>Ruminantia</taxon>
        <taxon>Pecora</taxon>
        <taxon>Bovidae</taxon>
        <taxon>Bovinae</taxon>
        <taxon>Bos</taxon>
    </lineage>
</organism>
<dbReference type="InterPro" id="IPR002048">
    <property type="entry name" value="EF_hand_dom"/>
</dbReference>
<dbReference type="FunFam" id="1.10.238.10:FF:000167">
    <property type="entry name" value="Protein S100-A10"/>
    <property type="match status" value="1"/>
</dbReference>
<feature type="compositionally biased region" description="Basic and acidic residues" evidence="38">
    <location>
        <begin position="267"/>
        <end position="285"/>
    </location>
</feature>
<evidence type="ECO:0000256" key="11">
    <source>
        <dbReference type="ARBA" id="ARBA00022723"/>
    </source>
</evidence>
<keyword evidence="22" id="KW-0966">Cell projection</keyword>
<evidence type="ECO:0000256" key="8">
    <source>
        <dbReference type="ARBA" id="ARBA00022475"/>
    </source>
</evidence>
<dbReference type="EC" id="3.1.2.2" evidence="29"/>
<keyword evidence="16" id="KW-0106">Calcium</keyword>
<dbReference type="FunFam" id="3.10.129.10:FF:000046">
    <property type="entry name" value="Acyl-coenzyme A thioesterase THEM4"/>
    <property type="match status" value="1"/>
</dbReference>
<comment type="function">
    <text evidence="1">Because S100A10 induces the dimerization of ANXA2/p36, it may function as a regulator of protein phosphorylation in that the ANXA2 monomer is the preferred target (in vitro) of tyrosine-specific kinase.</text>
</comment>
<keyword evidence="13" id="KW-0999">Mitochondrion inner membrane</keyword>
<evidence type="ECO:0000256" key="2">
    <source>
        <dbReference type="ARBA" id="ARBA00004496"/>
    </source>
</evidence>
<sequence length="1159" mass="134882">MTHHLLRSIISIIDAFLPNAKSDGDCQSLNKTELKKLLQEEFGNALEESNNSETTGKILQQLDQDGDQTIDFSELILLMSAVTTAYYAHIKPLLYPKLKERDRRSAIQEKQATELEGKQLQKEKFQERDQGEESQDVERHKYNARQKSREWTPTPKSGGRHQVRNQNPERSNSGTQIGEHKSLPRRDETQEVNDQTSAPRNDERRHPQGELSPQARRNKVQQNGELRPEMKEDGRQQISAKISAPTDEERHSGTGLSSDIENSGRQQIREQRPPLREDEVLRVSDETPIPQENGKYKVRIQTPVTHSDEKQQVRDLNPEPRISERNHVSNQSPESRSDDKQQVRDLGPENGRTEFKEQKSASRKYEEWIQCRDQIPLLRDEERNPVRELSPEPQIDERHRLREQGPEPRGDDRRQIRDQRPTAIEAERPGVRDQTLTRMDERRLQVSDGRPELGNDERNQDRDQRPAPRQEERIEQRDQIPLSRDEERNPVRELSPEPQMDERHRLREQRPEPRGDDRRQIRDQKPTSTEDERLGVKEQTLRARHERRLQVRDVRPEIGDDERSQDREQRPAPRQEERIQRRDQIPLSRDEERNPVRELSPEPQIDERHCLREQGPEPRGDDRRQIRDQRPTSTEAERPGVRDQTLRARDERRLQVRDVRPEIGDDERSQDREQRPAPRQEERIQRRDQIPLSRDEERNPAKVSSPTETERCIESLIAVFQKHAGRDGNNSKLSKAEFLIFMNTELGAFTKVSTDFTKMPSQMEHAMETMMFTFHKFAGDKGYLTKEDLRVLMEKEFPGFLENQKDPLAVDKIMKDLDQCRDGKVGFQSFFSLIAGLTIACNDYFVVHMKQKGKKTSAQVTVTDFPLWYLWTFALFSSFAGDTLSLILQGRCTFPPSAWAQRLFSTEKVIHKDWALPNPSWSKDLKLLFDQFMKKCEDGSWERLPSYKRRSTQESEDFKTYFLDPKLGEEERLSQAQLFTRGFEDGLGFEYVIFKNNDEKRTVCLFQGGPYLQGVPGLLHGGAMATMIDVALGSCTGGAVMTANLNINFKRPVPLCSVVVINSQLDKLEGRKLFLSCNVRSVDEKTLYSEATAFKEWSASVSPQPPRSMKIEPDQPPGKEEPVFLDANNSGRELREKREEFRQRRQRIQKTCQLGLRTN</sequence>
<evidence type="ECO:0000256" key="7">
    <source>
        <dbReference type="ARBA" id="ARBA00018065"/>
    </source>
</evidence>
<evidence type="ECO:0000256" key="25">
    <source>
        <dbReference type="ARBA" id="ARBA00033448"/>
    </source>
</evidence>
<dbReference type="CDD" id="cd03443">
    <property type="entry name" value="PaaI_thioesterase"/>
    <property type="match status" value="1"/>
</dbReference>
<evidence type="ECO:0000256" key="3">
    <source>
        <dbReference type="ARBA" id="ARBA00004569"/>
    </source>
</evidence>
<keyword evidence="14" id="KW-0378">Hydrolase</keyword>
<dbReference type="InterPro" id="IPR006683">
    <property type="entry name" value="Thioestr_dom"/>
</dbReference>
<keyword evidence="39" id="KW-1133">Transmembrane helix</keyword>
<keyword evidence="18" id="KW-0007">Acetylation</keyword>
<comment type="subunit">
    <text evidence="32">Heterotetramer containing 2 light chains of S100A10/p11 and 2 heavy chains of ANXA2/p36. Interacts with SCN10A. Interacts with TASOR.</text>
</comment>
<dbReference type="InterPro" id="IPR001751">
    <property type="entry name" value="S100/CaBP7/8-like_CS"/>
</dbReference>
<evidence type="ECO:0000256" key="31">
    <source>
        <dbReference type="ARBA" id="ARBA00043210"/>
    </source>
</evidence>
<comment type="catalytic activity">
    <reaction evidence="35">
        <text>decanoyl-CoA + H2O = decanoate + CoA + H(+)</text>
        <dbReference type="Rhea" id="RHEA:40059"/>
        <dbReference type="ChEBI" id="CHEBI:15377"/>
        <dbReference type="ChEBI" id="CHEBI:15378"/>
        <dbReference type="ChEBI" id="CHEBI:27689"/>
        <dbReference type="ChEBI" id="CHEBI:57287"/>
        <dbReference type="ChEBI" id="CHEBI:61430"/>
    </reaction>
    <physiologicalReaction direction="left-to-right" evidence="35">
        <dbReference type="Rhea" id="RHEA:40060"/>
    </physiologicalReaction>
</comment>
<feature type="compositionally biased region" description="Basic and acidic residues" evidence="38">
    <location>
        <begin position="335"/>
        <end position="370"/>
    </location>
</feature>
<evidence type="ECO:0000256" key="37">
    <source>
        <dbReference type="ARBA" id="ARBA00048180"/>
    </source>
</evidence>
<feature type="transmembrane region" description="Helical" evidence="39">
    <location>
        <begin position="825"/>
        <end position="846"/>
    </location>
</feature>
<evidence type="ECO:0000256" key="39">
    <source>
        <dbReference type="SAM" id="Phobius"/>
    </source>
</evidence>
<comment type="catalytic activity">
    <reaction evidence="37">
        <text>tetradecanoyl-CoA + H2O = tetradecanoate + CoA + H(+)</text>
        <dbReference type="Rhea" id="RHEA:40119"/>
        <dbReference type="ChEBI" id="CHEBI:15377"/>
        <dbReference type="ChEBI" id="CHEBI:15378"/>
        <dbReference type="ChEBI" id="CHEBI:30807"/>
        <dbReference type="ChEBI" id="CHEBI:57287"/>
        <dbReference type="ChEBI" id="CHEBI:57385"/>
    </reaction>
    <physiologicalReaction direction="left-to-right" evidence="37">
        <dbReference type="Rhea" id="RHEA:40120"/>
    </physiologicalReaction>
</comment>
<proteinExistence type="inferred from homology"/>
<keyword evidence="10" id="KW-0053">Apoptosis</keyword>
<evidence type="ECO:0000256" key="17">
    <source>
        <dbReference type="ARBA" id="ARBA00022946"/>
    </source>
</evidence>
<dbReference type="GO" id="GO:0006631">
    <property type="term" value="P:fatty acid metabolic process"/>
    <property type="evidence" value="ECO:0007669"/>
    <property type="project" value="UniProtKB-KW"/>
</dbReference>
<dbReference type="Proteomes" id="UP000322234">
    <property type="component" value="Unassembled WGS sequence"/>
</dbReference>
<reference evidence="41" key="1">
    <citation type="submission" date="2019-10" db="EMBL/GenBank/DDBJ databases">
        <title>The sequence and de novo assembly of the wild yak genome.</title>
        <authorList>
            <person name="Liu Y."/>
        </authorList>
    </citation>
    <scope>NUCLEOTIDE SEQUENCE [LARGE SCALE GENOMIC DNA]</scope>
    <source>
        <strain evidence="41">WY2019</strain>
    </source>
</reference>
<evidence type="ECO:0000256" key="18">
    <source>
        <dbReference type="ARBA" id="ARBA00022990"/>
    </source>
</evidence>